<keyword evidence="2" id="KW-1185">Reference proteome</keyword>
<accession>A0A917WXA5</accession>
<organism evidence="1 2">
    <name type="scientific">Paraliobacillus quinghaiensis</name>
    <dbReference type="NCBI Taxonomy" id="470815"/>
    <lineage>
        <taxon>Bacteria</taxon>
        <taxon>Bacillati</taxon>
        <taxon>Bacillota</taxon>
        <taxon>Bacilli</taxon>
        <taxon>Bacillales</taxon>
        <taxon>Bacillaceae</taxon>
        <taxon>Paraliobacillus</taxon>
    </lineage>
</organism>
<dbReference type="RefSeq" id="WP_117156505.1">
    <property type="nucleotide sequence ID" value="NZ_BMLG01000018.1"/>
</dbReference>
<name>A0A917WXA5_9BACI</name>
<reference evidence="1" key="2">
    <citation type="submission" date="2020-09" db="EMBL/GenBank/DDBJ databases">
        <authorList>
            <person name="Sun Q."/>
            <person name="Zhou Y."/>
        </authorList>
    </citation>
    <scope>NUCLEOTIDE SEQUENCE</scope>
    <source>
        <strain evidence="1">CGMCC 1.6333</strain>
    </source>
</reference>
<proteinExistence type="predicted"/>
<reference evidence="1" key="1">
    <citation type="journal article" date="2014" name="Int. J. Syst. Evol. Microbiol.">
        <title>Complete genome sequence of Corynebacterium casei LMG S-19264T (=DSM 44701T), isolated from a smear-ripened cheese.</title>
        <authorList>
            <consortium name="US DOE Joint Genome Institute (JGI-PGF)"/>
            <person name="Walter F."/>
            <person name="Albersmeier A."/>
            <person name="Kalinowski J."/>
            <person name="Ruckert C."/>
        </authorList>
    </citation>
    <scope>NUCLEOTIDE SEQUENCE</scope>
    <source>
        <strain evidence="1">CGMCC 1.6333</strain>
    </source>
</reference>
<evidence type="ECO:0000313" key="1">
    <source>
        <dbReference type="EMBL" id="GGM38528.1"/>
    </source>
</evidence>
<evidence type="ECO:0000313" key="2">
    <source>
        <dbReference type="Proteomes" id="UP000618460"/>
    </source>
</evidence>
<dbReference type="AlphaFoldDB" id="A0A917WXA5"/>
<dbReference type="GO" id="GO:0003676">
    <property type="term" value="F:nucleic acid binding"/>
    <property type="evidence" value="ECO:0007669"/>
    <property type="project" value="InterPro"/>
</dbReference>
<comment type="caution">
    <text evidence="1">The sequence shown here is derived from an EMBL/GenBank/DDBJ whole genome shotgun (WGS) entry which is preliminary data.</text>
</comment>
<gene>
    <name evidence="1" type="ORF">GCM10011351_25760</name>
</gene>
<dbReference type="Proteomes" id="UP000618460">
    <property type="component" value="Unassembled WGS sequence"/>
</dbReference>
<dbReference type="EMBL" id="BMLG01000018">
    <property type="protein sequence ID" value="GGM38528.1"/>
    <property type="molecule type" value="Genomic_DNA"/>
</dbReference>
<sequence>MDVEQRISSKQKGDVTESRVVELVTLGSVGQLTCYTPTSDDDGIDLIINKKGDFKPIFIQVKSRFKLAKGRQFIQNVGLSTFKSHKSFYIIFIYFNENTFEVECVWLIPSVDFERIAYLKKSGKNYKSFYRFAANPLTDTNQWSKFRIPKEGLGQELLQIMDSDSKGEKQSIPDIVSTV</sequence>
<dbReference type="OrthoDB" id="9773296at2"/>
<protein>
    <recommendedName>
        <fullName evidence="3">DUF4365 domain-containing protein</fullName>
    </recommendedName>
</protein>
<evidence type="ECO:0008006" key="3">
    <source>
        <dbReference type="Google" id="ProtNLM"/>
    </source>
</evidence>
<dbReference type="InterPro" id="IPR011856">
    <property type="entry name" value="tRNA_endonuc-like_dom_sf"/>
</dbReference>
<dbReference type="Gene3D" id="3.40.1350.10">
    <property type="match status" value="1"/>
</dbReference>